<dbReference type="InterPro" id="IPR039421">
    <property type="entry name" value="Type_1_exporter"/>
</dbReference>
<evidence type="ECO:0000256" key="6">
    <source>
        <dbReference type="ARBA" id="ARBA00023136"/>
    </source>
</evidence>
<gene>
    <name evidence="11" type="ORF">DWY69_24395</name>
    <name evidence="10" type="ORF">DXC51_29000</name>
</gene>
<dbReference type="SUPFAM" id="SSF52540">
    <property type="entry name" value="P-loop containing nucleoside triphosphate hydrolases"/>
    <property type="match status" value="1"/>
</dbReference>
<keyword evidence="3" id="KW-0547">Nucleotide-binding</keyword>
<dbReference type="Gene3D" id="1.20.1560.10">
    <property type="entry name" value="ABC transporter type 1, transmembrane domain"/>
    <property type="match status" value="1"/>
</dbReference>
<feature type="domain" description="ABC transporter" evidence="8">
    <location>
        <begin position="339"/>
        <end position="571"/>
    </location>
</feature>
<keyword evidence="6 7" id="KW-0472">Membrane</keyword>
<dbReference type="PANTHER" id="PTHR43394">
    <property type="entry name" value="ATP-DEPENDENT PERMEASE MDL1, MITOCHONDRIAL"/>
    <property type="match status" value="1"/>
</dbReference>
<keyword evidence="12" id="KW-1185">Reference proteome</keyword>
<reference evidence="11 13" key="1">
    <citation type="submission" date="2018-08" db="EMBL/GenBank/DDBJ databases">
        <title>A genome reference for cultivated species of the human gut microbiota.</title>
        <authorList>
            <person name="Zou Y."/>
            <person name="Xue W."/>
            <person name="Luo G."/>
        </authorList>
    </citation>
    <scope>NUCLEOTIDE SEQUENCE [LARGE SCALE GENOMIC DNA]</scope>
    <source>
        <strain evidence="11 13">AF26-4BH</strain>
        <strain evidence="10">TF05-5AC</strain>
    </source>
</reference>
<dbReference type="CDD" id="cd03228">
    <property type="entry name" value="ABCC_MRP_Like"/>
    <property type="match status" value="1"/>
</dbReference>
<evidence type="ECO:0000256" key="1">
    <source>
        <dbReference type="ARBA" id="ARBA00004651"/>
    </source>
</evidence>
<dbReference type="Pfam" id="PF00005">
    <property type="entry name" value="ABC_tran"/>
    <property type="match status" value="1"/>
</dbReference>
<dbReference type="PROSITE" id="PS00211">
    <property type="entry name" value="ABC_TRANSPORTER_1"/>
    <property type="match status" value="1"/>
</dbReference>
<dbReference type="InterPro" id="IPR003593">
    <property type="entry name" value="AAA+_ATPase"/>
</dbReference>
<dbReference type="Gene3D" id="3.40.50.300">
    <property type="entry name" value="P-loop containing nucleotide triphosphate hydrolases"/>
    <property type="match status" value="1"/>
</dbReference>
<accession>A0A3E3IHK2</accession>
<proteinExistence type="predicted"/>
<dbReference type="PANTHER" id="PTHR43394:SF1">
    <property type="entry name" value="ATP-BINDING CASSETTE SUB-FAMILY B MEMBER 10, MITOCHONDRIAL"/>
    <property type="match status" value="1"/>
</dbReference>
<evidence type="ECO:0000256" key="5">
    <source>
        <dbReference type="ARBA" id="ARBA00022989"/>
    </source>
</evidence>
<dbReference type="EMBL" id="QVLU01000029">
    <property type="protein sequence ID" value="RGE66502.1"/>
    <property type="molecule type" value="Genomic_DNA"/>
</dbReference>
<dbReference type="EMBL" id="QVLV01000045">
    <property type="protein sequence ID" value="RGE55522.1"/>
    <property type="molecule type" value="Genomic_DNA"/>
</dbReference>
<dbReference type="InterPro" id="IPR003439">
    <property type="entry name" value="ABC_transporter-like_ATP-bd"/>
</dbReference>
<dbReference type="InterPro" id="IPR036640">
    <property type="entry name" value="ABC1_TM_sf"/>
</dbReference>
<keyword evidence="4 11" id="KW-0067">ATP-binding</keyword>
<dbReference type="InterPro" id="IPR027417">
    <property type="entry name" value="P-loop_NTPase"/>
</dbReference>
<dbReference type="InterPro" id="IPR017871">
    <property type="entry name" value="ABC_transporter-like_CS"/>
</dbReference>
<dbReference type="CDD" id="cd07346">
    <property type="entry name" value="ABC_6TM_exporters"/>
    <property type="match status" value="1"/>
</dbReference>
<evidence type="ECO:0000313" key="12">
    <source>
        <dbReference type="Proteomes" id="UP000260812"/>
    </source>
</evidence>
<feature type="transmembrane region" description="Helical" evidence="7">
    <location>
        <begin position="21"/>
        <end position="45"/>
    </location>
</feature>
<comment type="subcellular location">
    <subcellularLocation>
        <location evidence="1">Cell membrane</location>
        <topology evidence="1">Multi-pass membrane protein</topology>
    </subcellularLocation>
</comment>
<evidence type="ECO:0000256" key="7">
    <source>
        <dbReference type="SAM" id="Phobius"/>
    </source>
</evidence>
<comment type="caution">
    <text evidence="11">The sequence shown here is derived from an EMBL/GenBank/DDBJ whole genome shotgun (WGS) entry which is preliminary data.</text>
</comment>
<evidence type="ECO:0000259" key="9">
    <source>
        <dbReference type="PROSITE" id="PS50929"/>
    </source>
</evidence>
<dbReference type="PROSITE" id="PS50929">
    <property type="entry name" value="ABC_TM1F"/>
    <property type="match status" value="1"/>
</dbReference>
<dbReference type="Proteomes" id="UP000260812">
    <property type="component" value="Unassembled WGS sequence"/>
</dbReference>
<dbReference type="GO" id="GO:0015421">
    <property type="term" value="F:ABC-type oligopeptide transporter activity"/>
    <property type="evidence" value="ECO:0007669"/>
    <property type="project" value="TreeGrafter"/>
</dbReference>
<evidence type="ECO:0000259" key="8">
    <source>
        <dbReference type="PROSITE" id="PS50893"/>
    </source>
</evidence>
<protein>
    <submittedName>
        <fullName evidence="11">ABC transporter ATP-binding protein</fullName>
    </submittedName>
</protein>
<evidence type="ECO:0000313" key="11">
    <source>
        <dbReference type="EMBL" id="RGE66502.1"/>
    </source>
</evidence>
<dbReference type="GeneID" id="97990780"/>
<feature type="transmembrane region" description="Helical" evidence="7">
    <location>
        <begin position="57"/>
        <end position="81"/>
    </location>
</feature>
<name>A0A3E3IHK2_9FIRM</name>
<dbReference type="AlphaFoldDB" id="A0A3E3IHK2"/>
<dbReference type="SUPFAM" id="SSF90123">
    <property type="entry name" value="ABC transporter transmembrane region"/>
    <property type="match status" value="1"/>
</dbReference>
<feature type="transmembrane region" description="Helical" evidence="7">
    <location>
        <begin position="250"/>
        <end position="272"/>
    </location>
</feature>
<keyword evidence="5 7" id="KW-1133">Transmembrane helix</keyword>
<dbReference type="Pfam" id="PF00664">
    <property type="entry name" value="ABC_membrane"/>
    <property type="match status" value="1"/>
</dbReference>
<dbReference type="Proteomes" id="UP000261166">
    <property type="component" value="Unassembled WGS sequence"/>
</dbReference>
<evidence type="ECO:0000313" key="10">
    <source>
        <dbReference type="EMBL" id="RGE55522.1"/>
    </source>
</evidence>
<organism evidence="11 13">
    <name type="scientific">Eisenbergiella massiliensis</name>
    <dbReference type="NCBI Taxonomy" id="1720294"/>
    <lineage>
        <taxon>Bacteria</taxon>
        <taxon>Bacillati</taxon>
        <taxon>Bacillota</taxon>
        <taxon>Clostridia</taxon>
        <taxon>Lachnospirales</taxon>
        <taxon>Lachnospiraceae</taxon>
        <taxon>Eisenbergiella</taxon>
    </lineage>
</organism>
<dbReference type="GO" id="GO:0005524">
    <property type="term" value="F:ATP binding"/>
    <property type="evidence" value="ECO:0007669"/>
    <property type="project" value="UniProtKB-KW"/>
</dbReference>
<dbReference type="SMART" id="SM00382">
    <property type="entry name" value="AAA"/>
    <property type="match status" value="1"/>
</dbReference>
<feature type="transmembrane region" description="Helical" evidence="7">
    <location>
        <begin position="136"/>
        <end position="157"/>
    </location>
</feature>
<feature type="transmembrane region" description="Helical" evidence="7">
    <location>
        <begin position="163"/>
        <end position="182"/>
    </location>
</feature>
<feature type="domain" description="ABC transmembrane type-1" evidence="9">
    <location>
        <begin position="25"/>
        <end position="308"/>
    </location>
</feature>
<dbReference type="GO" id="GO:0016887">
    <property type="term" value="F:ATP hydrolysis activity"/>
    <property type="evidence" value="ECO:0007669"/>
    <property type="project" value="InterPro"/>
</dbReference>
<keyword evidence="2 7" id="KW-0812">Transmembrane</keyword>
<dbReference type="RefSeq" id="WP_025490046.1">
    <property type="nucleotide sequence ID" value="NZ_CALBAU010000035.1"/>
</dbReference>
<dbReference type="PROSITE" id="PS50893">
    <property type="entry name" value="ABC_TRANSPORTER_2"/>
    <property type="match status" value="1"/>
</dbReference>
<dbReference type="GO" id="GO:0005886">
    <property type="term" value="C:plasma membrane"/>
    <property type="evidence" value="ECO:0007669"/>
    <property type="project" value="UniProtKB-SubCell"/>
</dbReference>
<evidence type="ECO:0000256" key="3">
    <source>
        <dbReference type="ARBA" id="ARBA00022741"/>
    </source>
</evidence>
<evidence type="ECO:0000313" key="13">
    <source>
        <dbReference type="Proteomes" id="UP000261166"/>
    </source>
</evidence>
<dbReference type="InterPro" id="IPR011527">
    <property type="entry name" value="ABC1_TM_dom"/>
</dbReference>
<evidence type="ECO:0000256" key="2">
    <source>
        <dbReference type="ARBA" id="ARBA00022692"/>
    </source>
</evidence>
<evidence type="ECO:0000256" key="4">
    <source>
        <dbReference type="ARBA" id="ARBA00022840"/>
    </source>
</evidence>
<sequence length="574" mass="61758">MNHDAKYQRKMLVRQFFLHNHGTAFWGMLAMVLNTVLNLAIAWQMQQLIDIAAGNGAFLTMAQLCAVFLLSFALMGVIMALNAYAHPIFLKCALQQYRDYAFARLTEKSAFAFGREDTSAYLSALTNDTLSLETNYLSALFTLPANVLMLVGVLGLMLSYSPLLTAAALTASLLPLGASLLAGGHLPAQEKRVSDANGAFLATLKDMLSGFPVIKSFQAEKEALRLFSESDAALQQVKCHAARTRTALQYIGGAAGSLTIFTVFLLGAALALSGRGVTAGVVMVFAQLMESFESSLSVIPQIWANRKAADALIDKLAAALAAHASSGGVPAPSVLKDGITVQSLSFVYNNETPALQDISFRFAAGGKYAVAGGSGSGKSTLLKLLQGSNDGYRGSILYDGKELRTLRPDSLYDLLSVIQQDVFIFNSSVRDNITMFRDFPPGKVERVIRLAGLEGLVNARGADCPCGENGNALSGGERQRISIARSLLRETPVLLVDEATASLDPVTAFGVTDAILSLDGLTRILVTHRLEEAMLRRCDGILVLKNGCLEEFGAFDELMDRKGYFYSFFMVSQS</sequence>
<dbReference type="OrthoDB" id="95687at2"/>